<comment type="caution">
    <text evidence="1">The sequence shown here is derived from an EMBL/GenBank/DDBJ whole genome shotgun (WGS) entry which is preliminary data.</text>
</comment>
<evidence type="ECO:0000313" key="1">
    <source>
        <dbReference type="EMBL" id="KAK8204400.1"/>
    </source>
</evidence>
<dbReference type="EMBL" id="JAMKPW020000027">
    <property type="protein sequence ID" value="KAK8204400.1"/>
    <property type="molecule type" value="Genomic_DNA"/>
</dbReference>
<dbReference type="Proteomes" id="UP001320706">
    <property type="component" value="Unassembled WGS sequence"/>
</dbReference>
<proteinExistence type="predicted"/>
<keyword evidence="2" id="KW-1185">Reference proteome</keyword>
<accession>A0ACC3SA92</accession>
<sequence length="77" mass="8540">MAVCQSSITEAPGQCRGVQFISEEGRVTHSVGRWNTENGGYSLHVTNYASGFWLQNGKDFAVSVRREFRVQNLMAAT</sequence>
<gene>
    <name evidence="1" type="ORF">M8818_005129</name>
</gene>
<name>A0ACC3SA92_9PEZI</name>
<evidence type="ECO:0000313" key="2">
    <source>
        <dbReference type="Proteomes" id="UP001320706"/>
    </source>
</evidence>
<organism evidence="1 2">
    <name type="scientific">Zalaria obscura</name>
    <dbReference type="NCBI Taxonomy" id="2024903"/>
    <lineage>
        <taxon>Eukaryota</taxon>
        <taxon>Fungi</taxon>
        <taxon>Dikarya</taxon>
        <taxon>Ascomycota</taxon>
        <taxon>Pezizomycotina</taxon>
        <taxon>Dothideomycetes</taxon>
        <taxon>Dothideomycetidae</taxon>
        <taxon>Dothideales</taxon>
        <taxon>Zalariaceae</taxon>
        <taxon>Zalaria</taxon>
    </lineage>
</organism>
<protein>
    <submittedName>
        <fullName evidence="1">Uncharacterized protein</fullName>
    </submittedName>
</protein>
<reference evidence="1" key="1">
    <citation type="submission" date="2024-02" db="EMBL/GenBank/DDBJ databases">
        <title>Metagenome Assembled Genome of Zalaria obscura JY119.</title>
        <authorList>
            <person name="Vighnesh L."/>
            <person name="Jagadeeshwari U."/>
            <person name="Venkata Ramana C."/>
            <person name="Sasikala C."/>
        </authorList>
    </citation>
    <scope>NUCLEOTIDE SEQUENCE</scope>
    <source>
        <strain evidence="1">JY119</strain>
    </source>
</reference>